<dbReference type="Pfam" id="PF01052">
    <property type="entry name" value="FliMN_C"/>
    <property type="match status" value="1"/>
</dbReference>
<accession>A0A1I6CWT7</accession>
<dbReference type="STRING" id="871652.SAMN04515673_101507"/>
<keyword evidence="3" id="KW-0969">Cilium</keyword>
<name>A0A1I6CWT7_9RHOB</name>
<feature type="region of interest" description="Disordered" evidence="1">
    <location>
        <begin position="348"/>
        <end position="367"/>
    </location>
</feature>
<feature type="domain" description="Flagellar motor switch protein FliN-like C-terminal" evidence="2">
    <location>
        <begin position="215"/>
        <end position="281"/>
    </location>
</feature>
<dbReference type="Gene3D" id="2.30.330.10">
    <property type="entry name" value="SpoA-like"/>
    <property type="match status" value="1"/>
</dbReference>
<proteinExistence type="predicted"/>
<evidence type="ECO:0000259" key="2">
    <source>
        <dbReference type="Pfam" id="PF01052"/>
    </source>
</evidence>
<dbReference type="AlphaFoldDB" id="A0A1I6CWT7"/>
<feature type="region of interest" description="Disordered" evidence="1">
    <location>
        <begin position="288"/>
        <end position="332"/>
    </location>
</feature>
<sequence>MNSVNPALQRKAAVARRDFEDREVAPRKALRLALSKSFDETISLPLAATKVREIVDNYHALMERLLDDEMLILLDGPDGALGCIMLDRSLAIAIVEMQTLGFVPRNNHPRSVTRTDAAIAEPVLNDLLKRFAGWLPGDAGLWAQGYMFGARVPTVRSMGLNLPELDYRIFEAEVDIFLGARIGRILFALPAKPAHAGEDEASSRDPVWAARLEQSVGQAQSELHAVAHRYALPLAQLSSLRPGDTLPFPAEALENVTLYSGQEPVLARIRLGQAEGYRALRFGPVPGTAKQAPEVKAPEAGEPAGELPQLDGPKAAAALPNIPLDEPEEDAPAEALEPLDALEPLEDLASEAEAVEEAEEADDLDFDFELPDAEPFELEDLPMPGAAPAGGAEDDIGMPMAVVEIDFDDI</sequence>
<evidence type="ECO:0000313" key="3">
    <source>
        <dbReference type="EMBL" id="SFQ97654.1"/>
    </source>
</evidence>
<reference evidence="3 4" key="1">
    <citation type="submission" date="2016-10" db="EMBL/GenBank/DDBJ databases">
        <authorList>
            <person name="de Groot N.N."/>
        </authorList>
    </citation>
    <scope>NUCLEOTIDE SEQUENCE [LARGE SCALE GENOMIC DNA]</scope>
    <source>
        <strain evidence="4">KMM 9023,NRIC 0796,JCM 17311,KCTC 23692</strain>
    </source>
</reference>
<protein>
    <submittedName>
        <fullName evidence="3">Type III flagellar switch regulator (C-ring) FliN C-term</fullName>
    </submittedName>
</protein>
<gene>
    <name evidence="3" type="ORF">SAMN04515673_101507</name>
</gene>
<dbReference type="Proteomes" id="UP000199302">
    <property type="component" value="Unassembled WGS sequence"/>
</dbReference>
<dbReference type="InterPro" id="IPR036429">
    <property type="entry name" value="SpoA-like_sf"/>
</dbReference>
<dbReference type="EMBL" id="FOYI01000001">
    <property type="protein sequence ID" value="SFQ97654.1"/>
    <property type="molecule type" value="Genomic_DNA"/>
</dbReference>
<evidence type="ECO:0000313" key="4">
    <source>
        <dbReference type="Proteomes" id="UP000199302"/>
    </source>
</evidence>
<keyword evidence="3" id="KW-0282">Flagellum</keyword>
<organism evidence="3 4">
    <name type="scientific">Poseidonocella sedimentorum</name>
    <dbReference type="NCBI Taxonomy" id="871652"/>
    <lineage>
        <taxon>Bacteria</taxon>
        <taxon>Pseudomonadati</taxon>
        <taxon>Pseudomonadota</taxon>
        <taxon>Alphaproteobacteria</taxon>
        <taxon>Rhodobacterales</taxon>
        <taxon>Roseobacteraceae</taxon>
        <taxon>Poseidonocella</taxon>
    </lineage>
</organism>
<keyword evidence="4" id="KW-1185">Reference proteome</keyword>
<keyword evidence="3" id="KW-0966">Cell projection</keyword>
<evidence type="ECO:0000256" key="1">
    <source>
        <dbReference type="SAM" id="MobiDB-lite"/>
    </source>
</evidence>
<dbReference type="InterPro" id="IPR001543">
    <property type="entry name" value="FliN-like_C"/>
</dbReference>